<dbReference type="PANTHER" id="PTHR30136">
    <property type="entry name" value="HELIX-TURN-HELIX TRANSCRIPTIONAL REGULATOR, ICLR FAMILY"/>
    <property type="match status" value="1"/>
</dbReference>
<reference evidence="6 7" key="1">
    <citation type="submission" date="2024-09" db="EMBL/GenBank/DDBJ databases">
        <authorList>
            <person name="Sun Q."/>
            <person name="Mori K."/>
        </authorList>
    </citation>
    <scope>NUCLEOTIDE SEQUENCE [LARGE SCALE GENOMIC DNA]</scope>
    <source>
        <strain evidence="6 7">JCM 12520</strain>
    </source>
</reference>
<dbReference type="InterPro" id="IPR036388">
    <property type="entry name" value="WH-like_DNA-bd_sf"/>
</dbReference>
<keyword evidence="2" id="KW-0238">DNA-binding</keyword>
<name>A0ABV5VRG5_9BACL</name>
<evidence type="ECO:0000259" key="5">
    <source>
        <dbReference type="PROSITE" id="PS51078"/>
    </source>
</evidence>
<evidence type="ECO:0000259" key="4">
    <source>
        <dbReference type="PROSITE" id="PS51077"/>
    </source>
</evidence>
<dbReference type="InterPro" id="IPR050707">
    <property type="entry name" value="HTH_MetabolicPath_Reg"/>
</dbReference>
<dbReference type="Pfam" id="PF09339">
    <property type="entry name" value="HTH_IclR"/>
    <property type="match status" value="1"/>
</dbReference>
<keyword evidence="1" id="KW-0805">Transcription regulation</keyword>
<evidence type="ECO:0000313" key="6">
    <source>
        <dbReference type="EMBL" id="MFB9750868.1"/>
    </source>
</evidence>
<dbReference type="Pfam" id="PF01614">
    <property type="entry name" value="IclR_C"/>
    <property type="match status" value="1"/>
</dbReference>
<comment type="caution">
    <text evidence="6">The sequence shown here is derived from an EMBL/GenBank/DDBJ whole genome shotgun (WGS) entry which is preliminary data.</text>
</comment>
<accession>A0ABV5VRG5</accession>
<gene>
    <name evidence="6" type="ORF">ACFFNY_04700</name>
</gene>
<dbReference type="PROSITE" id="PS51078">
    <property type="entry name" value="ICLR_ED"/>
    <property type="match status" value="1"/>
</dbReference>
<keyword evidence="7" id="KW-1185">Reference proteome</keyword>
<dbReference type="InterPro" id="IPR005471">
    <property type="entry name" value="Tscrpt_reg_IclR_N"/>
</dbReference>
<dbReference type="InterPro" id="IPR029016">
    <property type="entry name" value="GAF-like_dom_sf"/>
</dbReference>
<protein>
    <submittedName>
        <fullName evidence="6">IclR family transcriptional regulator</fullName>
    </submittedName>
</protein>
<evidence type="ECO:0000256" key="2">
    <source>
        <dbReference type="ARBA" id="ARBA00023125"/>
    </source>
</evidence>
<dbReference type="InterPro" id="IPR036390">
    <property type="entry name" value="WH_DNA-bd_sf"/>
</dbReference>
<evidence type="ECO:0000256" key="3">
    <source>
        <dbReference type="ARBA" id="ARBA00023163"/>
    </source>
</evidence>
<dbReference type="SUPFAM" id="SSF55781">
    <property type="entry name" value="GAF domain-like"/>
    <property type="match status" value="1"/>
</dbReference>
<keyword evidence="3" id="KW-0804">Transcription</keyword>
<dbReference type="EMBL" id="JBHMAG010000004">
    <property type="protein sequence ID" value="MFB9750868.1"/>
    <property type="molecule type" value="Genomic_DNA"/>
</dbReference>
<dbReference type="Gene3D" id="1.10.10.10">
    <property type="entry name" value="Winged helix-like DNA-binding domain superfamily/Winged helix DNA-binding domain"/>
    <property type="match status" value="1"/>
</dbReference>
<dbReference type="Proteomes" id="UP001589619">
    <property type="component" value="Unassembled WGS sequence"/>
</dbReference>
<dbReference type="RefSeq" id="WP_344905258.1">
    <property type="nucleotide sequence ID" value="NZ_BAAAYO010000002.1"/>
</dbReference>
<dbReference type="PANTHER" id="PTHR30136:SF24">
    <property type="entry name" value="HTH-TYPE TRANSCRIPTIONAL REPRESSOR ALLR"/>
    <property type="match status" value="1"/>
</dbReference>
<evidence type="ECO:0000256" key="1">
    <source>
        <dbReference type="ARBA" id="ARBA00023015"/>
    </source>
</evidence>
<organism evidence="6 7">
    <name type="scientific">Paenibacillus hodogayensis</name>
    <dbReference type="NCBI Taxonomy" id="279208"/>
    <lineage>
        <taxon>Bacteria</taxon>
        <taxon>Bacillati</taxon>
        <taxon>Bacillota</taxon>
        <taxon>Bacilli</taxon>
        <taxon>Bacillales</taxon>
        <taxon>Paenibacillaceae</taxon>
        <taxon>Paenibacillus</taxon>
    </lineage>
</organism>
<feature type="domain" description="IclR-ED" evidence="5">
    <location>
        <begin position="71"/>
        <end position="254"/>
    </location>
</feature>
<feature type="domain" description="HTH iclR-type" evidence="4">
    <location>
        <begin position="8"/>
        <end position="70"/>
    </location>
</feature>
<dbReference type="SMART" id="SM00346">
    <property type="entry name" value="HTH_ICLR"/>
    <property type="match status" value="1"/>
</dbReference>
<dbReference type="Gene3D" id="3.30.450.40">
    <property type="match status" value="1"/>
</dbReference>
<dbReference type="PROSITE" id="PS51077">
    <property type="entry name" value="HTH_ICLR"/>
    <property type="match status" value="1"/>
</dbReference>
<dbReference type="SUPFAM" id="SSF46785">
    <property type="entry name" value="Winged helix' DNA-binding domain"/>
    <property type="match status" value="1"/>
</dbReference>
<proteinExistence type="predicted"/>
<evidence type="ECO:0000313" key="7">
    <source>
        <dbReference type="Proteomes" id="UP001589619"/>
    </source>
</evidence>
<dbReference type="InterPro" id="IPR014757">
    <property type="entry name" value="Tscrpt_reg_IclR_C"/>
</dbReference>
<sequence>MDNKVHKVKSADRVLDILELFADELDGYNITDIANKLDMPTSSAYMLVQNMLARGYLETDRSGKLFRLGYKIFEIRTRYMGSTSLISEFYRVADKIVDNLNETVFLGVRGGDQLIYIAEKQIPAPLRFTTQFAKTLPLYASASGKMLLCNCTEAEIREMYPSGELKPLTPNTIASVDALLAQLEEARKDGVAFNMGETVSDVHCIAGPIYDPEGNIVASISISIPTGRISAESWSRAKEWVRQGCRELTYRVYCQN</sequence>